<dbReference type="RefSeq" id="WP_189398711.1">
    <property type="nucleotide sequence ID" value="NZ_BMXA01000001.1"/>
</dbReference>
<dbReference type="AlphaFoldDB" id="A0A918RMW8"/>
<gene>
    <name evidence="2" type="ORF">GCM10008090_08100</name>
</gene>
<reference evidence="2" key="2">
    <citation type="submission" date="2020-09" db="EMBL/GenBank/DDBJ databases">
        <authorList>
            <person name="Sun Q."/>
            <person name="Kim S."/>
        </authorList>
    </citation>
    <scope>NUCLEOTIDE SEQUENCE</scope>
    <source>
        <strain evidence="2">KCTC 12711</strain>
    </source>
</reference>
<dbReference type="EMBL" id="BMXA01000001">
    <property type="protein sequence ID" value="GHA01346.1"/>
    <property type="molecule type" value="Genomic_DNA"/>
</dbReference>
<sequence length="94" mass="10241">MNTTIPLKRHLATAALAAITLIGAHAASAGAPNTEDRRYVDPRTGEVKHAAKLLSEMTDAERSALSNEEYKVLKDLEENLKRQNEVDIDAVGDE</sequence>
<evidence type="ECO:0000313" key="2">
    <source>
        <dbReference type="EMBL" id="GHA01346.1"/>
    </source>
</evidence>
<accession>A0A918RMW8</accession>
<name>A0A918RMW8_9GAMM</name>
<feature type="signal peptide" evidence="1">
    <location>
        <begin position="1"/>
        <end position="26"/>
    </location>
</feature>
<evidence type="ECO:0000256" key="1">
    <source>
        <dbReference type="SAM" id="SignalP"/>
    </source>
</evidence>
<keyword evidence="3" id="KW-1185">Reference proteome</keyword>
<feature type="chain" id="PRO_5037816905" evidence="1">
    <location>
        <begin position="27"/>
        <end position="94"/>
    </location>
</feature>
<reference evidence="2" key="1">
    <citation type="journal article" date="2014" name="Int. J. Syst. Evol. Microbiol.">
        <title>Complete genome sequence of Corynebacterium casei LMG S-19264T (=DSM 44701T), isolated from a smear-ripened cheese.</title>
        <authorList>
            <consortium name="US DOE Joint Genome Institute (JGI-PGF)"/>
            <person name="Walter F."/>
            <person name="Albersmeier A."/>
            <person name="Kalinowski J."/>
            <person name="Ruckert C."/>
        </authorList>
    </citation>
    <scope>NUCLEOTIDE SEQUENCE</scope>
    <source>
        <strain evidence="2">KCTC 12711</strain>
    </source>
</reference>
<evidence type="ECO:0000313" key="3">
    <source>
        <dbReference type="Proteomes" id="UP000614811"/>
    </source>
</evidence>
<comment type="caution">
    <text evidence="2">The sequence shown here is derived from an EMBL/GenBank/DDBJ whole genome shotgun (WGS) entry which is preliminary data.</text>
</comment>
<proteinExistence type="predicted"/>
<protein>
    <submittedName>
        <fullName evidence="2">Uncharacterized protein</fullName>
    </submittedName>
</protein>
<keyword evidence="1" id="KW-0732">Signal</keyword>
<dbReference type="Proteomes" id="UP000614811">
    <property type="component" value="Unassembled WGS sequence"/>
</dbReference>
<organism evidence="2 3">
    <name type="scientific">Arenicella chitinivorans</name>
    <dbReference type="NCBI Taxonomy" id="1329800"/>
    <lineage>
        <taxon>Bacteria</taxon>
        <taxon>Pseudomonadati</taxon>
        <taxon>Pseudomonadota</taxon>
        <taxon>Gammaproteobacteria</taxon>
        <taxon>Arenicellales</taxon>
        <taxon>Arenicellaceae</taxon>
        <taxon>Arenicella</taxon>
    </lineage>
</organism>